<evidence type="ECO:0000313" key="5">
    <source>
        <dbReference type="Proteomes" id="UP000251835"/>
    </source>
</evidence>
<name>A0A7L4UQ90_BALHA</name>
<keyword evidence="2" id="KW-0812">Transmembrane</keyword>
<evidence type="ECO:0000256" key="2">
    <source>
        <dbReference type="SAM" id="Phobius"/>
    </source>
</evidence>
<feature type="transmembrane region" description="Helical" evidence="2">
    <location>
        <begin position="70"/>
        <end position="87"/>
    </location>
</feature>
<dbReference type="Proteomes" id="UP000251835">
    <property type="component" value="Unassembled WGS sequence"/>
</dbReference>
<dbReference type="Gene3D" id="1.20.1260.10">
    <property type="match status" value="1"/>
</dbReference>
<comment type="caution">
    <text evidence="4">The sequence shown here is derived from an EMBL/GenBank/DDBJ whole genome shotgun (WGS) entry which is preliminary data.</text>
</comment>
<dbReference type="RefSeq" id="WP_116495504.1">
    <property type="nucleotide sequence ID" value="NZ_QENZ01000003.1"/>
</dbReference>
<protein>
    <recommendedName>
        <fullName evidence="3">DUF305 domain-containing protein</fullName>
    </recommendedName>
</protein>
<keyword evidence="1" id="KW-0175">Coiled coil</keyword>
<feature type="transmembrane region" description="Helical" evidence="2">
    <location>
        <begin position="41"/>
        <end position="58"/>
    </location>
</feature>
<dbReference type="AlphaFoldDB" id="A0A7L4UQ90"/>
<feature type="domain" description="DUF305" evidence="3">
    <location>
        <begin position="95"/>
        <end position="144"/>
    </location>
</feature>
<dbReference type="OrthoDB" id="517560at2"/>
<dbReference type="EMBL" id="QENZ01000003">
    <property type="protein sequence ID" value="PVX51936.1"/>
    <property type="molecule type" value="Genomic_DNA"/>
</dbReference>
<sequence length="152" mass="17947">MKNSNYTRFILMLVCSAISMYITMYFNTYELSHVFFSWTRMYMTLIGIGGMAIIMFLFMRKMYKNKSKNIAIVVGSVSLMVLSTFLVRQQIPIDDMRWMRAMIPHHSIAILTSNKADLKDPEVRQLADEIIEAQEREIKEMKQMIKRLENKK</sequence>
<reference evidence="4 5" key="1">
    <citation type="submission" date="2018-05" db="EMBL/GenBank/DDBJ databases">
        <title>Genomic Encyclopedia of Type Strains, Phase IV (KMG-IV): sequencing the most valuable type-strain genomes for metagenomic binning, comparative biology and taxonomic classification.</title>
        <authorList>
            <person name="Goeker M."/>
        </authorList>
    </citation>
    <scope>NUCLEOTIDE SEQUENCE [LARGE SCALE GENOMIC DNA]</scope>
    <source>
        <strain evidence="4 5">DSM 28579</strain>
    </source>
</reference>
<evidence type="ECO:0000259" key="3">
    <source>
        <dbReference type="Pfam" id="PF03713"/>
    </source>
</evidence>
<evidence type="ECO:0000313" key="4">
    <source>
        <dbReference type="EMBL" id="PVX51936.1"/>
    </source>
</evidence>
<feature type="coiled-coil region" evidence="1">
    <location>
        <begin position="124"/>
        <end position="151"/>
    </location>
</feature>
<gene>
    <name evidence="4" type="ORF">C7377_0230</name>
</gene>
<proteinExistence type="predicted"/>
<organism evidence="4 5">
    <name type="scientific">Balneicella halophila</name>
    <dbReference type="NCBI Taxonomy" id="1537566"/>
    <lineage>
        <taxon>Bacteria</taxon>
        <taxon>Pseudomonadati</taxon>
        <taxon>Bacteroidota</taxon>
        <taxon>Bacteroidia</taxon>
        <taxon>Bacteroidales</taxon>
        <taxon>Balneicellaceae</taxon>
        <taxon>Balneicella</taxon>
    </lineage>
</organism>
<evidence type="ECO:0000256" key="1">
    <source>
        <dbReference type="SAM" id="Coils"/>
    </source>
</evidence>
<dbReference type="InterPro" id="IPR012347">
    <property type="entry name" value="Ferritin-like"/>
</dbReference>
<accession>A0A7L4UQ90</accession>
<keyword evidence="2" id="KW-0472">Membrane</keyword>
<keyword evidence="2" id="KW-1133">Transmembrane helix</keyword>
<dbReference type="Pfam" id="PF03713">
    <property type="entry name" value="DUF305"/>
    <property type="match status" value="1"/>
</dbReference>
<feature type="transmembrane region" description="Helical" evidence="2">
    <location>
        <begin position="9"/>
        <end position="29"/>
    </location>
</feature>
<dbReference type="InterPro" id="IPR005183">
    <property type="entry name" value="DUF305_CopM-like"/>
</dbReference>
<keyword evidence="5" id="KW-1185">Reference proteome</keyword>